<dbReference type="InterPro" id="IPR001584">
    <property type="entry name" value="Integrase_cat-core"/>
</dbReference>
<dbReference type="Gene3D" id="3.30.420.10">
    <property type="entry name" value="Ribonuclease H-like superfamily/Ribonuclease H"/>
    <property type="match status" value="1"/>
</dbReference>
<sequence length="301" mass="34345">MARFVRCRLKQIPREANSKADELAKMGSHLSDIRAQQVVLLAVKSEGRSRENNAIHGNLHHTPAVGIELVIPAWPFDHWGLDIIGPFPPAQGQKKFVLVAVDHFTKWIEAEPLTLITEETIIKFLWQNLLCRFGIPQKITTDNGTQFQGRKTKEWCAKWNIKQIFTSVGNPKANGQTEVSNRIILQNLKTKLGLHKRGWLDELPGVLWAYRTTTRTSTGETPFSLAYGSEALIPAEVTEPTIRVLRYDENRNEKGRCLDLDLVDEKRKCSKGQAENYKKRMIKRYNARVKERPLQVGDLVL</sequence>
<dbReference type="Pfam" id="PF00665">
    <property type="entry name" value="rve"/>
    <property type="match status" value="1"/>
</dbReference>
<dbReference type="SUPFAM" id="SSF53098">
    <property type="entry name" value="Ribonuclease H-like"/>
    <property type="match status" value="1"/>
</dbReference>
<gene>
    <name evidence="2" type="ORF">Sradi_3878600</name>
</gene>
<feature type="domain" description="Integrase catalytic" evidence="1">
    <location>
        <begin position="71"/>
        <end position="230"/>
    </location>
</feature>
<protein>
    <recommendedName>
        <fullName evidence="1">Integrase catalytic domain-containing protein</fullName>
    </recommendedName>
</protein>
<accession>A0AAW2Q2J0</accession>
<organism evidence="2">
    <name type="scientific">Sesamum radiatum</name>
    <name type="common">Black benniseed</name>
    <dbReference type="NCBI Taxonomy" id="300843"/>
    <lineage>
        <taxon>Eukaryota</taxon>
        <taxon>Viridiplantae</taxon>
        <taxon>Streptophyta</taxon>
        <taxon>Embryophyta</taxon>
        <taxon>Tracheophyta</taxon>
        <taxon>Spermatophyta</taxon>
        <taxon>Magnoliopsida</taxon>
        <taxon>eudicotyledons</taxon>
        <taxon>Gunneridae</taxon>
        <taxon>Pentapetalae</taxon>
        <taxon>asterids</taxon>
        <taxon>lamiids</taxon>
        <taxon>Lamiales</taxon>
        <taxon>Pedaliaceae</taxon>
        <taxon>Sesamum</taxon>
    </lineage>
</organism>
<comment type="caution">
    <text evidence="2">The sequence shown here is derived from an EMBL/GenBank/DDBJ whole genome shotgun (WGS) entry which is preliminary data.</text>
</comment>
<dbReference type="InterPro" id="IPR012337">
    <property type="entry name" value="RNaseH-like_sf"/>
</dbReference>
<dbReference type="GO" id="GO:0015074">
    <property type="term" value="P:DNA integration"/>
    <property type="evidence" value="ECO:0007669"/>
    <property type="project" value="InterPro"/>
</dbReference>
<dbReference type="AlphaFoldDB" id="A0AAW2Q2J0"/>
<name>A0AAW2Q2J0_SESRA</name>
<dbReference type="PROSITE" id="PS50994">
    <property type="entry name" value="INTEGRASE"/>
    <property type="match status" value="1"/>
</dbReference>
<evidence type="ECO:0000259" key="1">
    <source>
        <dbReference type="PROSITE" id="PS50994"/>
    </source>
</evidence>
<dbReference type="InterPro" id="IPR036397">
    <property type="entry name" value="RNaseH_sf"/>
</dbReference>
<dbReference type="EMBL" id="JACGWJ010000016">
    <property type="protein sequence ID" value="KAL0361941.1"/>
    <property type="molecule type" value="Genomic_DNA"/>
</dbReference>
<dbReference type="PANTHER" id="PTHR48475">
    <property type="entry name" value="RIBONUCLEASE H"/>
    <property type="match status" value="1"/>
</dbReference>
<dbReference type="PANTHER" id="PTHR48475:SF2">
    <property type="entry name" value="RIBONUCLEASE H"/>
    <property type="match status" value="1"/>
</dbReference>
<reference evidence="2" key="1">
    <citation type="submission" date="2020-06" db="EMBL/GenBank/DDBJ databases">
        <authorList>
            <person name="Li T."/>
            <person name="Hu X."/>
            <person name="Zhang T."/>
            <person name="Song X."/>
            <person name="Zhang H."/>
            <person name="Dai N."/>
            <person name="Sheng W."/>
            <person name="Hou X."/>
            <person name="Wei L."/>
        </authorList>
    </citation>
    <scope>NUCLEOTIDE SEQUENCE</scope>
    <source>
        <strain evidence="2">G02</strain>
        <tissue evidence="2">Leaf</tissue>
    </source>
</reference>
<reference evidence="2" key="2">
    <citation type="journal article" date="2024" name="Plant">
        <title>Genomic evolution and insights into agronomic trait innovations of Sesamum species.</title>
        <authorList>
            <person name="Miao H."/>
            <person name="Wang L."/>
            <person name="Qu L."/>
            <person name="Liu H."/>
            <person name="Sun Y."/>
            <person name="Le M."/>
            <person name="Wang Q."/>
            <person name="Wei S."/>
            <person name="Zheng Y."/>
            <person name="Lin W."/>
            <person name="Duan Y."/>
            <person name="Cao H."/>
            <person name="Xiong S."/>
            <person name="Wang X."/>
            <person name="Wei L."/>
            <person name="Li C."/>
            <person name="Ma Q."/>
            <person name="Ju M."/>
            <person name="Zhao R."/>
            <person name="Li G."/>
            <person name="Mu C."/>
            <person name="Tian Q."/>
            <person name="Mei H."/>
            <person name="Zhang T."/>
            <person name="Gao T."/>
            <person name="Zhang H."/>
        </authorList>
    </citation>
    <scope>NUCLEOTIDE SEQUENCE</scope>
    <source>
        <strain evidence="2">G02</strain>
    </source>
</reference>
<dbReference type="GO" id="GO:0003676">
    <property type="term" value="F:nucleic acid binding"/>
    <property type="evidence" value="ECO:0007669"/>
    <property type="project" value="InterPro"/>
</dbReference>
<evidence type="ECO:0000313" key="2">
    <source>
        <dbReference type="EMBL" id="KAL0361941.1"/>
    </source>
</evidence>
<proteinExistence type="predicted"/>